<reference evidence="15" key="1">
    <citation type="submission" date="2021-01" db="EMBL/GenBank/DDBJ databases">
        <title>Caligus Genome Assembly.</title>
        <authorList>
            <person name="Gallardo-Escarate C."/>
        </authorList>
    </citation>
    <scope>NUCLEOTIDE SEQUENCE [LARGE SCALE GENOMIC DNA]</scope>
</reference>
<keyword evidence="7" id="KW-0915">Sodium</keyword>
<evidence type="ECO:0000256" key="7">
    <source>
        <dbReference type="ARBA" id="ARBA00023053"/>
    </source>
</evidence>
<name>A0A7T8QV16_CALRO</name>
<keyword evidence="4 12" id="KW-0894">Sodium channel</keyword>
<sequence length="53" mass="5906">MAHTFGQRAPEVYKRAFWIVVVITGIVSSAFVINNSFKAWEETPVITSVAQHA</sequence>
<evidence type="ECO:0000313" key="15">
    <source>
        <dbReference type="Proteomes" id="UP000595437"/>
    </source>
</evidence>
<keyword evidence="8 12" id="KW-0406">Ion transport</keyword>
<keyword evidence="6 13" id="KW-1133">Transmembrane helix</keyword>
<dbReference type="EMBL" id="CP045890">
    <property type="protein sequence ID" value="QQP56134.1"/>
    <property type="molecule type" value="Genomic_DNA"/>
</dbReference>
<dbReference type="Proteomes" id="UP000595437">
    <property type="component" value="Chromosome 1"/>
</dbReference>
<gene>
    <name evidence="14" type="ORF">FKW44_000694</name>
</gene>
<keyword evidence="5 12" id="KW-0812">Transmembrane</keyword>
<evidence type="ECO:0000256" key="1">
    <source>
        <dbReference type="ARBA" id="ARBA00004141"/>
    </source>
</evidence>
<keyword evidence="9 13" id="KW-0472">Membrane</keyword>
<keyword evidence="15" id="KW-1185">Reference proteome</keyword>
<organism evidence="14 15">
    <name type="scientific">Caligus rogercresseyi</name>
    <name type="common">Sea louse</name>
    <dbReference type="NCBI Taxonomy" id="217165"/>
    <lineage>
        <taxon>Eukaryota</taxon>
        <taxon>Metazoa</taxon>
        <taxon>Ecdysozoa</taxon>
        <taxon>Arthropoda</taxon>
        <taxon>Crustacea</taxon>
        <taxon>Multicrustacea</taxon>
        <taxon>Hexanauplia</taxon>
        <taxon>Copepoda</taxon>
        <taxon>Siphonostomatoida</taxon>
        <taxon>Caligidae</taxon>
        <taxon>Caligus</taxon>
    </lineage>
</organism>
<comment type="subcellular location">
    <subcellularLocation>
        <location evidence="1">Membrane</location>
        <topology evidence="1">Multi-pass membrane protein</topology>
    </subcellularLocation>
</comment>
<dbReference type="GO" id="GO:0005272">
    <property type="term" value="F:sodium channel activity"/>
    <property type="evidence" value="ECO:0007669"/>
    <property type="project" value="UniProtKB-KW"/>
</dbReference>
<accession>A0A7T8QV16</accession>
<keyword evidence="3 12" id="KW-0813">Transport</keyword>
<proteinExistence type="inferred from homology"/>
<keyword evidence="10 12" id="KW-0739">Sodium transport</keyword>
<evidence type="ECO:0000256" key="4">
    <source>
        <dbReference type="ARBA" id="ARBA00022461"/>
    </source>
</evidence>
<dbReference type="AlphaFoldDB" id="A0A7T8QV16"/>
<evidence type="ECO:0000256" key="12">
    <source>
        <dbReference type="RuleBase" id="RU000679"/>
    </source>
</evidence>
<dbReference type="Pfam" id="PF00858">
    <property type="entry name" value="ASC"/>
    <property type="match status" value="1"/>
</dbReference>
<evidence type="ECO:0000256" key="13">
    <source>
        <dbReference type="SAM" id="Phobius"/>
    </source>
</evidence>
<keyword evidence="11 12" id="KW-0407">Ion channel</keyword>
<evidence type="ECO:0000256" key="10">
    <source>
        <dbReference type="ARBA" id="ARBA00023201"/>
    </source>
</evidence>
<dbReference type="GO" id="GO:0016020">
    <property type="term" value="C:membrane"/>
    <property type="evidence" value="ECO:0007669"/>
    <property type="project" value="UniProtKB-SubCell"/>
</dbReference>
<dbReference type="InterPro" id="IPR001873">
    <property type="entry name" value="ENaC"/>
</dbReference>
<comment type="similarity">
    <text evidence="2 12">Belongs to the amiloride-sensitive sodium channel (TC 1.A.6) family.</text>
</comment>
<protein>
    <submittedName>
        <fullName evidence="14">Uncharacterized protein</fullName>
    </submittedName>
</protein>
<evidence type="ECO:0000313" key="14">
    <source>
        <dbReference type="EMBL" id="QQP56134.1"/>
    </source>
</evidence>
<evidence type="ECO:0000256" key="5">
    <source>
        <dbReference type="ARBA" id="ARBA00022692"/>
    </source>
</evidence>
<evidence type="ECO:0000256" key="6">
    <source>
        <dbReference type="ARBA" id="ARBA00022989"/>
    </source>
</evidence>
<evidence type="ECO:0000256" key="3">
    <source>
        <dbReference type="ARBA" id="ARBA00022448"/>
    </source>
</evidence>
<evidence type="ECO:0000256" key="9">
    <source>
        <dbReference type="ARBA" id="ARBA00023136"/>
    </source>
</evidence>
<evidence type="ECO:0000256" key="2">
    <source>
        <dbReference type="ARBA" id="ARBA00007193"/>
    </source>
</evidence>
<feature type="transmembrane region" description="Helical" evidence="13">
    <location>
        <begin position="12"/>
        <end position="33"/>
    </location>
</feature>
<evidence type="ECO:0000256" key="8">
    <source>
        <dbReference type="ARBA" id="ARBA00023065"/>
    </source>
</evidence>
<evidence type="ECO:0000256" key="11">
    <source>
        <dbReference type="ARBA" id="ARBA00023303"/>
    </source>
</evidence>